<dbReference type="RefSeq" id="WP_138520310.1">
    <property type="nucleotide sequence ID" value="NZ_JAOCBK010000001.1"/>
</dbReference>
<dbReference type="Pfam" id="PF12019">
    <property type="entry name" value="GspH"/>
    <property type="match status" value="1"/>
</dbReference>
<gene>
    <name evidence="13" type="ORF">FAS41_03850</name>
</gene>
<keyword evidence="7 11" id="KW-1133">Transmembrane helix</keyword>
<name>A0A5R9RC07_9PSED</name>
<evidence type="ECO:0000313" key="13">
    <source>
        <dbReference type="EMBL" id="TLX80791.1"/>
    </source>
</evidence>
<dbReference type="GO" id="GO:0015628">
    <property type="term" value="P:protein secretion by the type II secretion system"/>
    <property type="evidence" value="ECO:0007669"/>
    <property type="project" value="InterPro"/>
</dbReference>
<evidence type="ECO:0000313" key="14">
    <source>
        <dbReference type="Proteomes" id="UP000306635"/>
    </source>
</evidence>
<reference evidence="13 14" key="1">
    <citation type="submission" date="2019-04" db="EMBL/GenBank/DDBJ databases">
        <authorList>
            <person name="Li M."/>
        </authorList>
    </citation>
    <scope>NUCLEOTIDE SEQUENCE [LARGE SCALE GENOMIC DNA]</scope>
    <source>
        <strain evidence="13 14">LAM1902</strain>
    </source>
</reference>
<sequence length="173" mass="18085">MSRPKELAGFTLVELMVTLAVVAILISIAAPSMGDFVTRQRISSQTSDLANTLATARAEAAKRNANMVVIPAASGANGWVSGWCFGPATIANCQDAAAIQHYGAMSGVEVSSDYQLSANKLTFRRDGSLLSGLSARPFKVNAPSSSSVTEGRCIDINAVGRTTVRTVARDTSC</sequence>
<evidence type="ECO:0000256" key="1">
    <source>
        <dbReference type="ARBA" id="ARBA00004377"/>
    </source>
</evidence>
<dbReference type="GO" id="GO:0015627">
    <property type="term" value="C:type II protein secretion system complex"/>
    <property type="evidence" value="ECO:0007669"/>
    <property type="project" value="InterPro"/>
</dbReference>
<dbReference type="InterPro" id="IPR045584">
    <property type="entry name" value="Pilin-like"/>
</dbReference>
<dbReference type="Gene3D" id="3.55.40.10">
    <property type="entry name" value="minor pseudopilin epsh domain"/>
    <property type="match status" value="1"/>
</dbReference>
<dbReference type="PROSITE" id="PS00409">
    <property type="entry name" value="PROKAR_NTER_METHYL"/>
    <property type="match status" value="1"/>
</dbReference>
<organism evidence="13 14">
    <name type="scientific">Pseudomonas nicosulfuronedens</name>
    <dbReference type="NCBI Taxonomy" id="2571105"/>
    <lineage>
        <taxon>Bacteria</taxon>
        <taxon>Pseudomonadati</taxon>
        <taxon>Pseudomonadota</taxon>
        <taxon>Gammaproteobacteria</taxon>
        <taxon>Pseudomonadales</taxon>
        <taxon>Pseudomonadaceae</taxon>
        <taxon>Pseudomonas</taxon>
    </lineage>
</organism>
<evidence type="ECO:0000256" key="10">
    <source>
        <dbReference type="ARBA" id="ARBA00030775"/>
    </source>
</evidence>
<evidence type="ECO:0000256" key="5">
    <source>
        <dbReference type="ARBA" id="ARBA00022519"/>
    </source>
</evidence>
<evidence type="ECO:0000259" key="12">
    <source>
        <dbReference type="Pfam" id="PF12019"/>
    </source>
</evidence>
<accession>A0A5R9RC07</accession>
<evidence type="ECO:0000256" key="3">
    <source>
        <dbReference type="ARBA" id="ARBA00022475"/>
    </source>
</evidence>
<dbReference type="Proteomes" id="UP000306635">
    <property type="component" value="Unassembled WGS sequence"/>
</dbReference>
<evidence type="ECO:0000256" key="4">
    <source>
        <dbReference type="ARBA" id="ARBA00022481"/>
    </source>
</evidence>
<feature type="transmembrane region" description="Helical" evidence="11">
    <location>
        <begin position="7"/>
        <end position="30"/>
    </location>
</feature>
<evidence type="ECO:0000256" key="9">
    <source>
        <dbReference type="ARBA" id="ARBA00025772"/>
    </source>
</evidence>
<feature type="domain" description="General secretion pathway GspH" evidence="12">
    <location>
        <begin position="46"/>
        <end position="160"/>
    </location>
</feature>
<evidence type="ECO:0000256" key="11">
    <source>
        <dbReference type="SAM" id="Phobius"/>
    </source>
</evidence>
<keyword evidence="14" id="KW-1185">Reference proteome</keyword>
<protein>
    <recommendedName>
        <fullName evidence="2">Type II secretion system protein H</fullName>
    </recommendedName>
    <alternativeName>
        <fullName evidence="10">General secretion pathway protein H</fullName>
    </alternativeName>
</protein>
<evidence type="ECO:0000256" key="2">
    <source>
        <dbReference type="ARBA" id="ARBA00021549"/>
    </source>
</evidence>
<dbReference type="OrthoDB" id="5739745at2"/>
<keyword evidence="4" id="KW-0488">Methylation</keyword>
<dbReference type="InterPro" id="IPR012902">
    <property type="entry name" value="N_methyl_site"/>
</dbReference>
<proteinExistence type="inferred from homology"/>
<dbReference type="InterPro" id="IPR022346">
    <property type="entry name" value="T2SS_GspH"/>
</dbReference>
<comment type="similarity">
    <text evidence="9">Belongs to the GSP H family.</text>
</comment>
<evidence type="ECO:0000256" key="7">
    <source>
        <dbReference type="ARBA" id="ARBA00022989"/>
    </source>
</evidence>
<keyword evidence="6 11" id="KW-0812">Transmembrane</keyword>
<comment type="caution">
    <text evidence="13">The sequence shown here is derived from an EMBL/GenBank/DDBJ whole genome shotgun (WGS) entry which is preliminary data.</text>
</comment>
<dbReference type="GO" id="GO:0005886">
    <property type="term" value="C:plasma membrane"/>
    <property type="evidence" value="ECO:0007669"/>
    <property type="project" value="UniProtKB-SubCell"/>
</dbReference>
<keyword evidence="5" id="KW-0997">Cell inner membrane</keyword>
<dbReference type="Pfam" id="PF07963">
    <property type="entry name" value="N_methyl"/>
    <property type="match status" value="1"/>
</dbReference>
<comment type="subcellular location">
    <subcellularLocation>
        <location evidence="1">Cell inner membrane</location>
        <topology evidence="1">Single-pass membrane protein</topology>
    </subcellularLocation>
</comment>
<keyword evidence="3" id="KW-1003">Cell membrane</keyword>
<dbReference type="AlphaFoldDB" id="A0A5R9RC07"/>
<dbReference type="SUPFAM" id="SSF54523">
    <property type="entry name" value="Pili subunits"/>
    <property type="match status" value="1"/>
</dbReference>
<dbReference type="NCBIfam" id="TIGR02532">
    <property type="entry name" value="IV_pilin_GFxxxE"/>
    <property type="match status" value="1"/>
</dbReference>
<evidence type="ECO:0000256" key="6">
    <source>
        <dbReference type="ARBA" id="ARBA00022692"/>
    </source>
</evidence>
<keyword evidence="8 11" id="KW-0472">Membrane</keyword>
<dbReference type="EMBL" id="SWDV01000002">
    <property type="protein sequence ID" value="TLX80791.1"/>
    <property type="molecule type" value="Genomic_DNA"/>
</dbReference>
<evidence type="ECO:0000256" key="8">
    <source>
        <dbReference type="ARBA" id="ARBA00023136"/>
    </source>
</evidence>